<keyword evidence="2" id="KW-1185">Reference proteome</keyword>
<evidence type="ECO:0008006" key="3">
    <source>
        <dbReference type="Google" id="ProtNLM"/>
    </source>
</evidence>
<dbReference type="RefSeq" id="WP_133793817.1">
    <property type="nucleotide sequence ID" value="NZ_SOCA01000001.1"/>
</dbReference>
<comment type="caution">
    <text evidence="1">The sequence shown here is derived from an EMBL/GenBank/DDBJ whole genome shotgun (WGS) entry which is preliminary data.</text>
</comment>
<reference evidence="1 2" key="1">
    <citation type="submission" date="2019-03" db="EMBL/GenBank/DDBJ databases">
        <title>Genomic Encyclopedia of Archaeal and Bacterial Type Strains, Phase II (KMG-II): from individual species to whole genera.</title>
        <authorList>
            <person name="Goeker M."/>
        </authorList>
    </citation>
    <scope>NUCLEOTIDE SEQUENCE [LARGE SCALE GENOMIC DNA]</scope>
    <source>
        <strain evidence="1 2">ATCC 25309</strain>
    </source>
</reference>
<dbReference type="EMBL" id="SOCA01000001">
    <property type="protein sequence ID" value="TDU81907.1"/>
    <property type="molecule type" value="Genomic_DNA"/>
</dbReference>
<dbReference type="SUPFAM" id="SSF50939">
    <property type="entry name" value="Sialidases"/>
    <property type="match status" value="1"/>
</dbReference>
<name>A0A4R7SUA6_9BACT</name>
<dbReference type="Proteomes" id="UP000295662">
    <property type="component" value="Unassembled WGS sequence"/>
</dbReference>
<gene>
    <name evidence="1" type="ORF">EI77_01219</name>
</gene>
<dbReference type="OrthoDB" id="9764804at2"/>
<accession>A0A4R7SUA6</accession>
<dbReference type="AlphaFoldDB" id="A0A4R7SUA6"/>
<dbReference type="InterPro" id="IPR036278">
    <property type="entry name" value="Sialidase_sf"/>
</dbReference>
<organism evidence="1 2">
    <name type="scientific">Prosthecobacter fusiformis</name>
    <dbReference type="NCBI Taxonomy" id="48464"/>
    <lineage>
        <taxon>Bacteria</taxon>
        <taxon>Pseudomonadati</taxon>
        <taxon>Verrucomicrobiota</taxon>
        <taxon>Verrucomicrobiia</taxon>
        <taxon>Verrucomicrobiales</taxon>
        <taxon>Verrucomicrobiaceae</taxon>
        <taxon>Prosthecobacter</taxon>
    </lineage>
</organism>
<evidence type="ECO:0000313" key="1">
    <source>
        <dbReference type="EMBL" id="TDU81907.1"/>
    </source>
</evidence>
<dbReference type="CDD" id="cd15482">
    <property type="entry name" value="Sialidase_non-viral"/>
    <property type="match status" value="2"/>
</dbReference>
<proteinExistence type="predicted"/>
<dbReference type="Gene3D" id="2.120.10.10">
    <property type="match status" value="1"/>
</dbReference>
<protein>
    <recommendedName>
        <fullName evidence="3">BNR repeat protein</fullName>
    </recommendedName>
</protein>
<evidence type="ECO:0000313" key="2">
    <source>
        <dbReference type="Proteomes" id="UP000295662"/>
    </source>
</evidence>
<sequence>MRLLFPILLFLVLGQLQAQIRPLAQDYVALWESPNPRHIYGYTPGICRLDSGRLVATHEISSAGKPVGPDAQAVHEARILTSDDGGKTWIHRANFDMSFARPFVAGKSLYILGRSKKVGIIRSDDDGITWSDRVFLNDKGIWHQSACNVHFAKGNIYLVMEKHAPLRGIQSWQIGDLAPVLMRAKADSDLTDRKNWTFASELVFEDIWDADQSNYFGIPFHPVDRKKATFLVPPKGRSIAPLGWLETNVVEFTDPDHIWHDPHGKTFHLWMRAHTGLTNYAAIAQVKENDDGSMTTTLVKSPAGKTMLYVPCPGGQMRFHILWDEKTKLYWMLGSQSTDSMIRPDRMSPDRWGTPDNERHRLVLHFSKNMMDWCFAGLVCTGATPKESRHYASMCMDGEDLCILSRSGDEKAYSAHNGNVISFHRVKKFRSLVY</sequence>